<dbReference type="InParanoid" id="B4CXS2"/>
<dbReference type="AlphaFoldDB" id="B4CXS2"/>
<dbReference type="STRING" id="497964.CfE428DRAFT_1363"/>
<name>B4CXS2_9BACT</name>
<organism evidence="1 2">
    <name type="scientific">Chthoniobacter flavus Ellin428</name>
    <dbReference type="NCBI Taxonomy" id="497964"/>
    <lineage>
        <taxon>Bacteria</taxon>
        <taxon>Pseudomonadati</taxon>
        <taxon>Verrucomicrobiota</taxon>
        <taxon>Spartobacteria</taxon>
        <taxon>Chthoniobacterales</taxon>
        <taxon>Chthoniobacteraceae</taxon>
        <taxon>Chthoniobacter</taxon>
    </lineage>
</organism>
<sequence length="215" mass="23434">MTELPFVRRGQPITAELWNKLVAAVRSVRLLPGDGARLRSTPDGTLVGFDAAPSPWPHAFQVTLFGQTAAQISSGLVNGIEPKIGDVPMSGTDKQPPPRLEFGKLKLDPNNRGYVAIEITCDDKWKITTMEMVQVAYFDSENGEDPPTRSGGVSAIGGIPGISGRRVRYPVAMLVQRKSGQLDVVQIVFFNLAHRAQPRDNQSDAARHFFWPGAA</sequence>
<keyword evidence="2" id="KW-1185">Reference proteome</keyword>
<accession>B4CXS2</accession>
<proteinExistence type="predicted"/>
<dbReference type="Proteomes" id="UP000005824">
    <property type="component" value="Unassembled WGS sequence"/>
</dbReference>
<dbReference type="EMBL" id="ABVL01000003">
    <property type="protein sequence ID" value="EDY21070.1"/>
    <property type="molecule type" value="Genomic_DNA"/>
</dbReference>
<dbReference type="eggNOG" id="ENOG502ZCTF">
    <property type="taxonomic scope" value="Bacteria"/>
</dbReference>
<comment type="caution">
    <text evidence="1">The sequence shown here is derived from an EMBL/GenBank/DDBJ whole genome shotgun (WGS) entry which is preliminary data.</text>
</comment>
<protein>
    <submittedName>
        <fullName evidence="1">Uncharacterized protein</fullName>
    </submittedName>
</protein>
<evidence type="ECO:0000313" key="2">
    <source>
        <dbReference type="Proteomes" id="UP000005824"/>
    </source>
</evidence>
<reference evidence="1 2" key="1">
    <citation type="journal article" date="2011" name="J. Bacteriol.">
        <title>Genome sequence of Chthoniobacter flavus Ellin428, an aerobic heterotrophic soil bacterium.</title>
        <authorList>
            <person name="Kant R."/>
            <person name="van Passel M.W."/>
            <person name="Palva A."/>
            <person name="Lucas S."/>
            <person name="Lapidus A."/>
            <person name="Glavina Del Rio T."/>
            <person name="Dalin E."/>
            <person name="Tice H."/>
            <person name="Bruce D."/>
            <person name="Goodwin L."/>
            <person name="Pitluck S."/>
            <person name="Larimer F.W."/>
            <person name="Land M.L."/>
            <person name="Hauser L."/>
            <person name="Sangwan P."/>
            <person name="de Vos W.M."/>
            <person name="Janssen P.H."/>
            <person name="Smidt H."/>
        </authorList>
    </citation>
    <scope>NUCLEOTIDE SEQUENCE [LARGE SCALE GENOMIC DNA]</scope>
    <source>
        <strain evidence="1 2">Ellin428</strain>
    </source>
</reference>
<evidence type="ECO:0000313" key="1">
    <source>
        <dbReference type="EMBL" id="EDY21070.1"/>
    </source>
</evidence>
<dbReference type="RefSeq" id="WP_006978689.1">
    <property type="nucleotide sequence ID" value="NZ_ABVL01000003.1"/>
</dbReference>
<gene>
    <name evidence="1" type="ORF">CfE428DRAFT_1363</name>
</gene>